<gene>
    <name evidence="3" type="ORF">GCM10011391_13190</name>
</gene>
<evidence type="ECO:0000313" key="4">
    <source>
        <dbReference type="Proteomes" id="UP000628775"/>
    </source>
</evidence>
<comment type="caution">
    <text evidence="3">The sequence shown here is derived from an EMBL/GenBank/DDBJ whole genome shotgun (WGS) entry which is preliminary data.</text>
</comment>
<dbReference type="GO" id="GO:0006310">
    <property type="term" value="P:DNA recombination"/>
    <property type="evidence" value="ECO:0007669"/>
    <property type="project" value="UniProtKB-KW"/>
</dbReference>
<dbReference type="Pfam" id="PF00589">
    <property type="entry name" value="Phage_integrase"/>
    <property type="match status" value="1"/>
</dbReference>
<dbReference type="InterPro" id="IPR013762">
    <property type="entry name" value="Integrase-like_cat_sf"/>
</dbReference>
<reference evidence="3" key="2">
    <citation type="submission" date="2020-09" db="EMBL/GenBank/DDBJ databases">
        <authorList>
            <person name="Sun Q."/>
            <person name="Zhou Y."/>
        </authorList>
    </citation>
    <scope>NUCLEOTIDE SEQUENCE</scope>
    <source>
        <strain evidence="3">CGMCC 1.15371</strain>
    </source>
</reference>
<accession>A0A8J2VQC4</accession>
<dbReference type="EMBL" id="BMIR01000004">
    <property type="protein sequence ID" value="GGE35783.1"/>
    <property type="molecule type" value="Genomic_DNA"/>
</dbReference>
<dbReference type="CDD" id="cd01189">
    <property type="entry name" value="INT_ICEBs1_C_like"/>
    <property type="match status" value="1"/>
</dbReference>
<sequence>MTKTVIYKNAYDFHFGTPKTKASIRKVALDGGTIKLLKEWKEHQQKQIKTKYVLSFNGIPTNKHTLRHIIRRHAKIAKVKEIAVHGLRHSHASLLIHMKEDPLILKERLGHSDVQITLGTYGHLYPNRDFELASRLSNVMERDFSKKDLTSNQGNQHLSIDNH</sequence>
<evidence type="ECO:0000259" key="2">
    <source>
        <dbReference type="PROSITE" id="PS51898"/>
    </source>
</evidence>
<reference evidence="3" key="1">
    <citation type="journal article" date="2014" name="Int. J. Syst. Evol. Microbiol.">
        <title>Complete genome sequence of Corynebacterium casei LMG S-19264T (=DSM 44701T), isolated from a smear-ripened cheese.</title>
        <authorList>
            <consortium name="US DOE Joint Genome Institute (JGI-PGF)"/>
            <person name="Walter F."/>
            <person name="Albersmeier A."/>
            <person name="Kalinowski J."/>
            <person name="Ruckert C."/>
        </authorList>
    </citation>
    <scope>NUCLEOTIDE SEQUENCE</scope>
    <source>
        <strain evidence="3">CGMCC 1.15371</strain>
    </source>
</reference>
<proteinExistence type="predicted"/>
<organism evidence="3 4">
    <name type="scientific">Pullulanibacillus camelliae</name>
    <dbReference type="NCBI Taxonomy" id="1707096"/>
    <lineage>
        <taxon>Bacteria</taxon>
        <taxon>Bacillati</taxon>
        <taxon>Bacillota</taxon>
        <taxon>Bacilli</taxon>
        <taxon>Bacillales</taxon>
        <taxon>Sporolactobacillaceae</taxon>
        <taxon>Pullulanibacillus</taxon>
    </lineage>
</organism>
<keyword evidence="1" id="KW-0233">DNA recombination</keyword>
<name>A0A8J2VQC4_9BACL</name>
<dbReference type="Proteomes" id="UP000628775">
    <property type="component" value="Unassembled WGS sequence"/>
</dbReference>
<evidence type="ECO:0000313" key="3">
    <source>
        <dbReference type="EMBL" id="GGE35783.1"/>
    </source>
</evidence>
<feature type="domain" description="Tyr recombinase" evidence="2">
    <location>
        <begin position="1"/>
        <end position="134"/>
    </location>
</feature>
<dbReference type="InterPro" id="IPR011010">
    <property type="entry name" value="DNA_brk_join_enz"/>
</dbReference>
<dbReference type="Gene3D" id="1.10.443.10">
    <property type="entry name" value="Intergrase catalytic core"/>
    <property type="match status" value="1"/>
</dbReference>
<dbReference type="SUPFAM" id="SSF56349">
    <property type="entry name" value="DNA breaking-rejoining enzymes"/>
    <property type="match status" value="1"/>
</dbReference>
<dbReference type="InterPro" id="IPR002104">
    <property type="entry name" value="Integrase_catalytic"/>
</dbReference>
<dbReference type="AlphaFoldDB" id="A0A8J2VQC4"/>
<keyword evidence="4" id="KW-1185">Reference proteome</keyword>
<dbReference type="GO" id="GO:0015074">
    <property type="term" value="P:DNA integration"/>
    <property type="evidence" value="ECO:0007669"/>
    <property type="project" value="InterPro"/>
</dbReference>
<dbReference type="GO" id="GO:0003677">
    <property type="term" value="F:DNA binding"/>
    <property type="evidence" value="ECO:0007669"/>
    <property type="project" value="InterPro"/>
</dbReference>
<evidence type="ECO:0000256" key="1">
    <source>
        <dbReference type="ARBA" id="ARBA00023172"/>
    </source>
</evidence>
<protein>
    <recommendedName>
        <fullName evidence="2">Tyr recombinase domain-containing protein</fullName>
    </recommendedName>
</protein>
<dbReference type="PROSITE" id="PS51898">
    <property type="entry name" value="TYR_RECOMBINASE"/>
    <property type="match status" value="1"/>
</dbReference>